<protein>
    <submittedName>
        <fullName evidence="1">Uncharacterized protein</fullName>
    </submittedName>
</protein>
<proteinExistence type="predicted"/>
<dbReference type="Ensembl" id="ENSMCST00000007779.1">
    <property type="protein sequence ID" value="ENSMCSP00000007590.1"/>
    <property type="gene ID" value="ENSMCSG00000005476.1"/>
</dbReference>
<accession>A0A8C5X382</accession>
<reference evidence="1" key="1">
    <citation type="submission" date="2025-08" db="UniProtKB">
        <authorList>
            <consortium name="Ensembl"/>
        </authorList>
    </citation>
    <scope>IDENTIFICATION</scope>
</reference>
<sequence>NSGMQSARLPLLSDGSSLFPGQKSLILLNLELSWPERGPLCKIQVQELVGEIYDLILTHSLPPLPQPSSFQIMELFGLEKIPEIESSCYPSAAKSSAINHIPKSLPSFVGQAAPSRIP</sequence>
<dbReference type="AlphaFoldDB" id="A0A8C5X382"/>
<name>A0A8C5X382_9PASS</name>
<keyword evidence="2" id="KW-1185">Reference proteome</keyword>
<reference evidence="1" key="2">
    <citation type="submission" date="2025-09" db="UniProtKB">
        <authorList>
            <consortium name="Ensembl"/>
        </authorList>
    </citation>
    <scope>IDENTIFICATION</scope>
</reference>
<evidence type="ECO:0000313" key="1">
    <source>
        <dbReference type="Ensembl" id="ENSMCSP00000007590.1"/>
    </source>
</evidence>
<organism evidence="1 2">
    <name type="scientific">Malurus cyaneus samueli</name>
    <dbReference type="NCBI Taxonomy" id="2593467"/>
    <lineage>
        <taxon>Eukaryota</taxon>
        <taxon>Metazoa</taxon>
        <taxon>Chordata</taxon>
        <taxon>Craniata</taxon>
        <taxon>Vertebrata</taxon>
        <taxon>Euteleostomi</taxon>
        <taxon>Archelosauria</taxon>
        <taxon>Archosauria</taxon>
        <taxon>Dinosauria</taxon>
        <taxon>Saurischia</taxon>
        <taxon>Theropoda</taxon>
        <taxon>Coelurosauria</taxon>
        <taxon>Aves</taxon>
        <taxon>Neognathae</taxon>
        <taxon>Neoaves</taxon>
        <taxon>Telluraves</taxon>
        <taxon>Australaves</taxon>
        <taxon>Passeriformes</taxon>
        <taxon>Meliphagoidea</taxon>
        <taxon>Maluridae</taxon>
        <taxon>Malurus</taxon>
    </lineage>
</organism>
<evidence type="ECO:0000313" key="2">
    <source>
        <dbReference type="Proteomes" id="UP000694560"/>
    </source>
</evidence>
<dbReference type="Proteomes" id="UP000694560">
    <property type="component" value="Unplaced"/>
</dbReference>